<feature type="domain" description="Band 7" evidence="6">
    <location>
        <begin position="38"/>
        <end position="229"/>
    </location>
</feature>
<dbReference type="EMBL" id="AZHW01000277">
    <property type="protein sequence ID" value="ETX01034.1"/>
    <property type="molecule type" value="Genomic_DNA"/>
</dbReference>
<evidence type="ECO:0000256" key="1">
    <source>
        <dbReference type="ARBA" id="ARBA00004167"/>
    </source>
</evidence>
<feature type="coiled-coil region" evidence="4">
    <location>
        <begin position="288"/>
        <end position="323"/>
    </location>
</feature>
<dbReference type="PANTHER" id="PTHR13806:SF46">
    <property type="entry name" value="FLOTILLIN-1-RELATED"/>
    <property type="match status" value="1"/>
</dbReference>
<comment type="similarity">
    <text evidence="2">Belongs to the band 7/mec-2 family. Flotillin subfamily.</text>
</comment>
<dbReference type="Gene3D" id="3.30.479.30">
    <property type="entry name" value="Band 7 domain"/>
    <property type="match status" value="1"/>
</dbReference>
<dbReference type="SUPFAM" id="SSF117892">
    <property type="entry name" value="Band 7/SPFH domain"/>
    <property type="match status" value="1"/>
</dbReference>
<dbReference type="HOGENOM" id="CLU_599477_0_0_7"/>
<keyword evidence="5" id="KW-0812">Transmembrane</keyword>
<dbReference type="GO" id="GO:0005886">
    <property type="term" value="C:plasma membrane"/>
    <property type="evidence" value="ECO:0007669"/>
    <property type="project" value="TreeGrafter"/>
</dbReference>
<dbReference type="GO" id="GO:0002020">
    <property type="term" value="F:protease binding"/>
    <property type="evidence" value="ECO:0007669"/>
    <property type="project" value="TreeGrafter"/>
</dbReference>
<dbReference type="CDD" id="cd03399">
    <property type="entry name" value="SPFH_flotillin"/>
    <property type="match status" value="1"/>
</dbReference>
<protein>
    <recommendedName>
        <fullName evidence="6">Band 7 domain-containing protein</fullName>
    </recommendedName>
</protein>
<proteinExistence type="inferred from homology"/>
<sequence>MTELLRLLGFVAVSSTGTMIGAILGLIVFLIGIALLKSFVRVCAPSEVLVITGSETEIDGKTYGFRVQQGGWTFVIPYFQQASRLDISAIPIEVRVESVTSANGIGVNADGTACVCIDEDNRDLLYAAVERMMGKSQVEIQEQIQQTLVGNFRGALNKTTPLEAIGMPGDHAQEHGQAADEGGERAHFRHELLSDANQDLSAFGMRVVSVSLQKIWDNSNYIANLAARTLSRKRQEVEIEEARLRGDADRTESDAERRQVVATNTANETILKAQQELEVFRQQCDADIQQAKLEADSAIALAQNAAQQQIQQIMVDLQRLKNQSDVTLEAEARKAAQEVLAEGQGKAVQIVQDAHNQLLRKKTEMVSNAGTLGQTVLFVQQTLPAFTADFLEHAKGLGADKLITMEEQGFTGLVNRGPEVMVDFLRLLKDAYGVSVKDLIAANQSTRAARIEEMHS</sequence>
<dbReference type="AlphaFoldDB" id="W4LSK7"/>
<dbReference type="SMART" id="SM00244">
    <property type="entry name" value="PHB"/>
    <property type="match status" value="1"/>
</dbReference>
<evidence type="ECO:0000256" key="2">
    <source>
        <dbReference type="ARBA" id="ARBA00007161"/>
    </source>
</evidence>
<dbReference type="InterPro" id="IPR036013">
    <property type="entry name" value="Band_7/SPFH_dom_sf"/>
</dbReference>
<dbReference type="GO" id="GO:0072659">
    <property type="term" value="P:protein localization to plasma membrane"/>
    <property type="evidence" value="ECO:0007669"/>
    <property type="project" value="TreeGrafter"/>
</dbReference>
<dbReference type="Proteomes" id="UP000019141">
    <property type="component" value="Unassembled WGS sequence"/>
</dbReference>
<evidence type="ECO:0000256" key="5">
    <source>
        <dbReference type="SAM" id="Phobius"/>
    </source>
</evidence>
<keyword evidence="4" id="KW-0175">Coiled coil</keyword>
<dbReference type="Pfam" id="PF01145">
    <property type="entry name" value="Band_7"/>
    <property type="match status" value="1"/>
</dbReference>
<keyword evidence="8" id="KW-1185">Reference proteome</keyword>
<keyword evidence="3 5" id="KW-0472">Membrane</keyword>
<keyword evidence="5" id="KW-1133">Transmembrane helix</keyword>
<evidence type="ECO:0000259" key="6">
    <source>
        <dbReference type="SMART" id="SM00244"/>
    </source>
</evidence>
<dbReference type="InterPro" id="IPR027705">
    <property type="entry name" value="Flotillin_fam"/>
</dbReference>
<evidence type="ECO:0000313" key="7">
    <source>
        <dbReference type="EMBL" id="ETX01034.1"/>
    </source>
</evidence>
<comment type="caution">
    <text evidence="7">The sequence shown here is derived from an EMBL/GenBank/DDBJ whole genome shotgun (WGS) entry which is preliminary data.</text>
</comment>
<evidence type="ECO:0000256" key="3">
    <source>
        <dbReference type="ARBA" id="ARBA00023136"/>
    </source>
</evidence>
<evidence type="ECO:0000256" key="4">
    <source>
        <dbReference type="SAM" id="Coils"/>
    </source>
</evidence>
<reference evidence="7 8" key="1">
    <citation type="journal article" date="2014" name="Nature">
        <title>An environmental bacterial taxon with a large and distinct metabolic repertoire.</title>
        <authorList>
            <person name="Wilson M.C."/>
            <person name="Mori T."/>
            <person name="Ruckert C."/>
            <person name="Uria A.R."/>
            <person name="Helf M.J."/>
            <person name="Takada K."/>
            <person name="Gernert C."/>
            <person name="Steffens U.A."/>
            <person name="Heycke N."/>
            <person name="Schmitt S."/>
            <person name="Rinke C."/>
            <person name="Helfrich E.J."/>
            <person name="Brachmann A.O."/>
            <person name="Gurgui C."/>
            <person name="Wakimoto T."/>
            <person name="Kracht M."/>
            <person name="Crusemann M."/>
            <person name="Hentschel U."/>
            <person name="Abe I."/>
            <person name="Matsunaga S."/>
            <person name="Kalinowski J."/>
            <person name="Takeyama H."/>
            <person name="Piel J."/>
        </authorList>
    </citation>
    <scope>NUCLEOTIDE SEQUENCE [LARGE SCALE GENOMIC DNA]</scope>
    <source>
        <strain evidence="8">TSY1</strain>
    </source>
</reference>
<gene>
    <name evidence="7" type="ORF">ETSY1_09040</name>
</gene>
<accession>W4LSK7</accession>
<name>W4LSK7_ENTF1</name>
<evidence type="ECO:0000313" key="8">
    <source>
        <dbReference type="Proteomes" id="UP000019141"/>
    </source>
</evidence>
<comment type="subcellular location">
    <subcellularLocation>
        <location evidence="1">Membrane</location>
        <topology evidence="1">Single-pass membrane protein</topology>
    </subcellularLocation>
</comment>
<dbReference type="InterPro" id="IPR001107">
    <property type="entry name" value="Band_7"/>
</dbReference>
<dbReference type="PANTHER" id="PTHR13806">
    <property type="entry name" value="FLOTILLIN-RELATED"/>
    <property type="match status" value="1"/>
</dbReference>
<feature type="transmembrane region" description="Helical" evidence="5">
    <location>
        <begin position="7"/>
        <end position="36"/>
    </location>
</feature>
<organism evidence="7 8">
    <name type="scientific">Entotheonella factor</name>
    <dbReference type="NCBI Taxonomy" id="1429438"/>
    <lineage>
        <taxon>Bacteria</taxon>
        <taxon>Pseudomonadati</taxon>
        <taxon>Nitrospinota/Tectimicrobiota group</taxon>
        <taxon>Candidatus Tectimicrobiota</taxon>
        <taxon>Candidatus Entotheonellia</taxon>
        <taxon>Candidatus Entotheonellales</taxon>
        <taxon>Candidatus Entotheonellaceae</taxon>
        <taxon>Candidatus Entotheonella</taxon>
    </lineage>
</organism>